<organism evidence="1 2">
    <name type="scientific">Oopsacas minuta</name>
    <dbReference type="NCBI Taxonomy" id="111878"/>
    <lineage>
        <taxon>Eukaryota</taxon>
        <taxon>Metazoa</taxon>
        <taxon>Porifera</taxon>
        <taxon>Hexactinellida</taxon>
        <taxon>Hexasterophora</taxon>
        <taxon>Lyssacinosida</taxon>
        <taxon>Leucopsacidae</taxon>
        <taxon>Oopsacas</taxon>
    </lineage>
</organism>
<keyword evidence="2" id="KW-1185">Reference proteome</keyword>
<gene>
    <name evidence="1" type="ORF">LOD99_8930</name>
</gene>
<proteinExistence type="predicted"/>
<accession>A0AAV7JEI7</accession>
<dbReference type="Proteomes" id="UP001165289">
    <property type="component" value="Unassembled WGS sequence"/>
</dbReference>
<comment type="caution">
    <text evidence="1">The sequence shown here is derived from an EMBL/GenBank/DDBJ whole genome shotgun (WGS) entry which is preliminary data.</text>
</comment>
<dbReference type="AlphaFoldDB" id="A0AAV7JEI7"/>
<protein>
    <submittedName>
        <fullName evidence="1">Uncharacterized protein</fullName>
    </submittedName>
</protein>
<dbReference type="EMBL" id="JAKMXF010000346">
    <property type="protein sequence ID" value="KAI6647093.1"/>
    <property type="molecule type" value="Genomic_DNA"/>
</dbReference>
<reference evidence="1 2" key="1">
    <citation type="journal article" date="2023" name="BMC Biol.">
        <title>The compact genome of the sponge Oopsacas minuta (Hexactinellida) is lacking key metazoan core genes.</title>
        <authorList>
            <person name="Santini S."/>
            <person name="Schenkelaars Q."/>
            <person name="Jourda C."/>
            <person name="Duchesne M."/>
            <person name="Belahbib H."/>
            <person name="Rocher C."/>
            <person name="Selva M."/>
            <person name="Riesgo A."/>
            <person name="Vervoort M."/>
            <person name="Leys S.P."/>
            <person name="Kodjabachian L."/>
            <person name="Le Bivic A."/>
            <person name="Borchiellini C."/>
            <person name="Claverie J.M."/>
            <person name="Renard E."/>
        </authorList>
    </citation>
    <scope>NUCLEOTIDE SEQUENCE [LARGE SCALE GENOMIC DNA]</scope>
    <source>
        <strain evidence="1">SPO-2</strain>
    </source>
</reference>
<evidence type="ECO:0000313" key="2">
    <source>
        <dbReference type="Proteomes" id="UP001165289"/>
    </source>
</evidence>
<name>A0AAV7JEI7_9METZ</name>
<evidence type="ECO:0000313" key="1">
    <source>
        <dbReference type="EMBL" id="KAI6647093.1"/>
    </source>
</evidence>
<sequence>MNQPSTDGVTPSTGNVARSCFLNKKYFIYWMCIMIPPDLSGPIRTLQAKLSVLLPVFNSNQAIDTDKLDSLCKDTYESILIDFPWASVTPSPHRLRAYSLELIEDCNNDFGLKDFSEEAVEACNKLI</sequence>